<comment type="caution">
    <text evidence="1">The sequence shown here is derived from an EMBL/GenBank/DDBJ whole genome shotgun (WGS) entry which is preliminary data.</text>
</comment>
<evidence type="ECO:0000313" key="1">
    <source>
        <dbReference type="EMBL" id="MXO64657.1"/>
    </source>
</evidence>
<keyword evidence="2" id="KW-1185">Reference proteome</keyword>
<proteinExistence type="predicted"/>
<evidence type="ECO:0000313" key="2">
    <source>
        <dbReference type="Proteomes" id="UP000438476"/>
    </source>
</evidence>
<accession>A0A6I4T125</accession>
<organism evidence="1 2">
    <name type="scientific">Altericroceibacterium endophyticum</name>
    <dbReference type="NCBI Taxonomy" id="1808508"/>
    <lineage>
        <taxon>Bacteria</taxon>
        <taxon>Pseudomonadati</taxon>
        <taxon>Pseudomonadota</taxon>
        <taxon>Alphaproteobacteria</taxon>
        <taxon>Sphingomonadales</taxon>
        <taxon>Erythrobacteraceae</taxon>
        <taxon>Altericroceibacterium</taxon>
    </lineage>
</organism>
<dbReference type="EMBL" id="WTYT01000001">
    <property type="protein sequence ID" value="MXO64657.1"/>
    <property type="molecule type" value="Genomic_DNA"/>
</dbReference>
<reference evidence="1 2" key="1">
    <citation type="submission" date="2019-12" db="EMBL/GenBank/DDBJ databases">
        <title>Genomic-based taxomic classification of the family Erythrobacteraceae.</title>
        <authorList>
            <person name="Xu L."/>
        </authorList>
    </citation>
    <scope>NUCLEOTIDE SEQUENCE [LARGE SCALE GENOMIC DNA]</scope>
    <source>
        <strain evidence="1 2">LMG 29518</strain>
    </source>
</reference>
<name>A0A6I4T125_9SPHN</name>
<gene>
    <name evidence="1" type="ORF">GRI91_02690</name>
</gene>
<dbReference type="RefSeq" id="WP_202385413.1">
    <property type="nucleotide sequence ID" value="NZ_WTYT01000001.1"/>
</dbReference>
<dbReference type="AlphaFoldDB" id="A0A6I4T125"/>
<protein>
    <submittedName>
        <fullName evidence="1">Uncharacterized protein</fullName>
    </submittedName>
</protein>
<dbReference type="Proteomes" id="UP000438476">
    <property type="component" value="Unassembled WGS sequence"/>
</dbReference>
<sequence>MAELEQRIYVDGPWVTPVDVLEDSRCPADVQCIQAGQVRLQVKIELGARTENAVLTWRPGDENEGVHVADGQLRLTDVQPAPTTAQIADASYRFKFRFDGGF</sequence>